<keyword evidence="3" id="KW-1185">Reference proteome</keyword>
<dbReference type="RefSeq" id="XP_051440972.1">
    <property type="nucleotide sequence ID" value="XM_051593585.1"/>
</dbReference>
<reference evidence="2" key="1">
    <citation type="submission" date="2021-06" db="EMBL/GenBank/DDBJ databases">
        <authorList>
            <consortium name="DOE Joint Genome Institute"/>
            <person name="Mondo S.J."/>
            <person name="Amses K.R."/>
            <person name="Simmons D.R."/>
            <person name="Longcore J.E."/>
            <person name="Seto K."/>
            <person name="Alves G.H."/>
            <person name="Bonds A.E."/>
            <person name="Quandt C.A."/>
            <person name="Davis W.J."/>
            <person name="Chang Y."/>
            <person name="Letcher P.M."/>
            <person name="Powell M.J."/>
            <person name="Kuo A."/>
            <person name="Labutti K."/>
            <person name="Pangilinan J."/>
            <person name="Andreopoulos W."/>
            <person name="Tritt A."/>
            <person name="Riley R."/>
            <person name="Hundley H."/>
            <person name="Johnson J."/>
            <person name="Lipzen A."/>
            <person name="Barry K."/>
            <person name="Berbee M.L."/>
            <person name="Buchler N.E."/>
            <person name="Grigoriev I.V."/>
            <person name="Spatafora J.W."/>
            <person name="Stajich J.E."/>
            <person name="James T.Y."/>
        </authorList>
    </citation>
    <scope>NUCLEOTIDE SEQUENCE</scope>
    <source>
        <strain evidence="2">AG</strain>
    </source>
</reference>
<evidence type="ECO:0000313" key="2">
    <source>
        <dbReference type="EMBL" id="KAI8575968.1"/>
    </source>
</evidence>
<evidence type="ECO:0000313" key="3">
    <source>
        <dbReference type="Proteomes" id="UP001206595"/>
    </source>
</evidence>
<feature type="signal peptide" evidence="1">
    <location>
        <begin position="1"/>
        <end position="21"/>
    </location>
</feature>
<comment type="caution">
    <text evidence="2">The sequence shown here is derived from an EMBL/GenBank/DDBJ whole genome shotgun (WGS) entry which is preliminary data.</text>
</comment>
<feature type="chain" id="PRO_5042211286" evidence="1">
    <location>
        <begin position="22"/>
        <end position="185"/>
    </location>
</feature>
<sequence length="185" mass="20427">MKLSLALPALFILGRLDTVFSAAVVPSDACIPIASKLLKEGLQYEVQNQVCVRSKFPFIKPSYQTQSFSSGPSAVVFDAGFKGFPKFYKVHAVPNQLTVYDDLNSITLELVKESVFDLSGCYITTAHRGFDFDKVYMAKVDDFIPAIPLLFPDCNVSSIDSKTNQVIPGDSRNVTYVAKLSFYSI</sequence>
<gene>
    <name evidence="2" type="ORF">K450DRAFT_292123</name>
</gene>
<proteinExistence type="predicted"/>
<dbReference type="AlphaFoldDB" id="A0AAD5E1L2"/>
<reference evidence="2" key="2">
    <citation type="journal article" date="2022" name="Proc. Natl. Acad. Sci. U.S.A.">
        <title>Diploid-dominant life cycles characterize the early evolution of Fungi.</title>
        <authorList>
            <person name="Amses K.R."/>
            <person name="Simmons D.R."/>
            <person name="Longcore J.E."/>
            <person name="Mondo S.J."/>
            <person name="Seto K."/>
            <person name="Jeronimo G.H."/>
            <person name="Bonds A.E."/>
            <person name="Quandt C.A."/>
            <person name="Davis W.J."/>
            <person name="Chang Y."/>
            <person name="Federici B.A."/>
            <person name="Kuo A."/>
            <person name="LaButti K."/>
            <person name="Pangilinan J."/>
            <person name="Andreopoulos W."/>
            <person name="Tritt A."/>
            <person name="Riley R."/>
            <person name="Hundley H."/>
            <person name="Johnson J."/>
            <person name="Lipzen A."/>
            <person name="Barry K."/>
            <person name="Lang B.F."/>
            <person name="Cuomo C.A."/>
            <person name="Buchler N.E."/>
            <person name="Grigoriev I.V."/>
            <person name="Spatafora J.W."/>
            <person name="Stajich J.E."/>
            <person name="James T.Y."/>
        </authorList>
    </citation>
    <scope>NUCLEOTIDE SEQUENCE</scope>
    <source>
        <strain evidence="2">AG</strain>
    </source>
</reference>
<dbReference type="Proteomes" id="UP001206595">
    <property type="component" value="Unassembled WGS sequence"/>
</dbReference>
<evidence type="ECO:0000256" key="1">
    <source>
        <dbReference type="SAM" id="SignalP"/>
    </source>
</evidence>
<dbReference type="GeneID" id="75918927"/>
<organism evidence="2 3">
    <name type="scientific">Umbelopsis ramanniana AG</name>
    <dbReference type="NCBI Taxonomy" id="1314678"/>
    <lineage>
        <taxon>Eukaryota</taxon>
        <taxon>Fungi</taxon>
        <taxon>Fungi incertae sedis</taxon>
        <taxon>Mucoromycota</taxon>
        <taxon>Mucoromycotina</taxon>
        <taxon>Umbelopsidomycetes</taxon>
        <taxon>Umbelopsidales</taxon>
        <taxon>Umbelopsidaceae</taxon>
        <taxon>Umbelopsis</taxon>
    </lineage>
</organism>
<protein>
    <submittedName>
        <fullName evidence="2">Uncharacterized protein</fullName>
    </submittedName>
</protein>
<name>A0AAD5E1L2_UMBRA</name>
<dbReference type="EMBL" id="MU620965">
    <property type="protein sequence ID" value="KAI8575968.1"/>
    <property type="molecule type" value="Genomic_DNA"/>
</dbReference>
<accession>A0AAD5E1L2</accession>
<keyword evidence="1" id="KW-0732">Signal</keyword>